<feature type="region of interest" description="Disordered" evidence="1">
    <location>
        <begin position="251"/>
        <end position="298"/>
    </location>
</feature>
<dbReference type="SUPFAM" id="SSF48371">
    <property type="entry name" value="ARM repeat"/>
    <property type="match status" value="1"/>
</dbReference>
<gene>
    <name evidence="3" type="ORF">RJ641_014350</name>
</gene>
<feature type="transmembrane region" description="Helical" evidence="2">
    <location>
        <begin position="765"/>
        <end position="786"/>
    </location>
</feature>
<feature type="transmembrane region" description="Helical" evidence="2">
    <location>
        <begin position="681"/>
        <end position="701"/>
    </location>
</feature>
<evidence type="ECO:0000313" key="4">
    <source>
        <dbReference type="Proteomes" id="UP001370490"/>
    </source>
</evidence>
<comment type="caution">
    <text evidence="3">The sequence shown here is derived from an EMBL/GenBank/DDBJ whole genome shotgun (WGS) entry which is preliminary data.</text>
</comment>
<protein>
    <submittedName>
        <fullName evidence="3">Uncharacterized protein</fullName>
    </submittedName>
</protein>
<dbReference type="InterPro" id="IPR016024">
    <property type="entry name" value="ARM-type_fold"/>
</dbReference>
<dbReference type="AlphaFoldDB" id="A0AAN8Z1A8"/>
<dbReference type="Gene3D" id="1.25.10.10">
    <property type="entry name" value="Leucine-rich Repeat Variant"/>
    <property type="match status" value="1"/>
</dbReference>
<sequence length="949" mass="106634">MGTKKSSTWNTLPVHSFAVALFHVSLVTSNWLKLVKLGSVGFLLGLVKSGHMVSQVLLIMGNLSSCDKGQTAMLDAGAVGCFVGLLKEEGSQLISIQESCVAALFGLSRGGLRFKWLAKEAGLKEPKIRNRISSPKDFEGIKLKNPETKGSRGTIPSRTQSWAKGMKLRKFATTVHMVGRIDWCMLSMHGLCLRECSYHNMIEKDYSENSEEENYKLLEVLPLVAICWHLGASRALGTKRKNLKILAFKGSPQNNEAGSRGSGSKIPNKPVELSYAPQRSEELREESPKLQHEPLSCASGGDEAIGRSQAIQNLFKKWLTMLRTPSPEQVADEVLGEGSIRRELPGAEDGDPAQEKVEILKTVCVPWYLAVNVIYGAEVSKELTPLWIFGPLIVALYIKMLRGICALYVFSFKQTVKIVKNLPTYYLAAYIYITQGKLKEDIRACFWQPVVDVKNTDYKQLSRQKLKDLEEWLMEKYLDFVESIWPHYCRTISIIDFWLKFFWVINCHINQITGTAWRCPFVWECNWKWEKFLDSSSGCPSIFLKTNWVFLKAPKTELNLKLSEALLIHQQYDMQQQRSMKAKVPELCQITCGTKLKERSRKRQCLFFAISGNDTSEEFNVDDPKLEKHHSSVELAEDIPITSSDIDGSFGKPGFVSFYSRTPKREDGSLPAGPEKTRNSLLWFVAPTVLVASFIFPSLYLRKILSTVFEDSLLTDFLILFFTEALFYCGVAAFLLILDNLKKPVKSVSGTYSEKNLAPRFGQRISSVAILVLSLIIPMVTMGLVWPWTGPAASATLAPYLVGIVVQFAFERCAIYVNSPSWPVIPVIFQPAKEDGRSASLDVLNCRTALLFHTSRPPSEAEVIEQKRYELELVVYRLHQLNRAAQLVTALSFTVRGAEMTSHNLAINSSLGTLLNVLQLLGVICIWSLSSFLMRFFPPPAAYEHELSS</sequence>
<keyword evidence="2" id="KW-0472">Membrane</keyword>
<dbReference type="EMBL" id="JBAMMX010000020">
    <property type="protein sequence ID" value="KAK6920672.1"/>
    <property type="molecule type" value="Genomic_DNA"/>
</dbReference>
<feature type="transmembrane region" description="Helical" evidence="2">
    <location>
        <begin position="905"/>
        <end position="929"/>
    </location>
</feature>
<accession>A0AAN8Z1A8</accession>
<name>A0AAN8Z1A8_9MAGN</name>
<keyword evidence="2" id="KW-1133">Transmembrane helix</keyword>
<feature type="transmembrane region" description="Helical" evidence="2">
    <location>
        <begin position="792"/>
        <end position="810"/>
    </location>
</feature>
<feature type="compositionally biased region" description="Basic and acidic residues" evidence="1">
    <location>
        <begin position="279"/>
        <end position="292"/>
    </location>
</feature>
<reference evidence="3 4" key="1">
    <citation type="submission" date="2023-12" db="EMBL/GenBank/DDBJ databases">
        <title>A high-quality genome assembly for Dillenia turbinata (Dilleniales).</title>
        <authorList>
            <person name="Chanderbali A."/>
        </authorList>
    </citation>
    <scope>NUCLEOTIDE SEQUENCE [LARGE SCALE GENOMIC DNA]</scope>
    <source>
        <strain evidence="3">LSX21</strain>
        <tissue evidence="3">Leaf</tissue>
    </source>
</reference>
<organism evidence="3 4">
    <name type="scientific">Dillenia turbinata</name>
    <dbReference type="NCBI Taxonomy" id="194707"/>
    <lineage>
        <taxon>Eukaryota</taxon>
        <taxon>Viridiplantae</taxon>
        <taxon>Streptophyta</taxon>
        <taxon>Embryophyta</taxon>
        <taxon>Tracheophyta</taxon>
        <taxon>Spermatophyta</taxon>
        <taxon>Magnoliopsida</taxon>
        <taxon>eudicotyledons</taxon>
        <taxon>Gunneridae</taxon>
        <taxon>Pentapetalae</taxon>
        <taxon>Dilleniales</taxon>
        <taxon>Dilleniaceae</taxon>
        <taxon>Dillenia</taxon>
    </lineage>
</organism>
<dbReference type="PANTHER" id="PTHR48223:SF1">
    <property type="entry name" value="ABC TRANSMEMBRANE TYPE-1 DOMAIN-CONTAINING PROTEIN"/>
    <property type="match status" value="1"/>
</dbReference>
<evidence type="ECO:0000256" key="2">
    <source>
        <dbReference type="SAM" id="Phobius"/>
    </source>
</evidence>
<evidence type="ECO:0000313" key="3">
    <source>
        <dbReference type="EMBL" id="KAK6920672.1"/>
    </source>
</evidence>
<dbReference type="InterPro" id="IPR011989">
    <property type="entry name" value="ARM-like"/>
</dbReference>
<evidence type="ECO:0000256" key="1">
    <source>
        <dbReference type="SAM" id="MobiDB-lite"/>
    </source>
</evidence>
<feature type="transmembrane region" description="Helical" evidence="2">
    <location>
        <begin position="713"/>
        <end position="738"/>
    </location>
</feature>
<feature type="transmembrane region" description="Helical" evidence="2">
    <location>
        <begin position="386"/>
        <end position="410"/>
    </location>
</feature>
<dbReference type="PANTHER" id="PTHR48223">
    <property type="entry name" value="DEFECTIVE 2759, PUTATIVE ISOFORM 1-RELATED"/>
    <property type="match status" value="1"/>
</dbReference>
<dbReference type="Proteomes" id="UP001370490">
    <property type="component" value="Unassembled WGS sequence"/>
</dbReference>
<keyword evidence="2" id="KW-0812">Transmembrane</keyword>
<proteinExistence type="predicted"/>
<keyword evidence="4" id="KW-1185">Reference proteome</keyword>